<dbReference type="GO" id="GO:0007166">
    <property type="term" value="P:cell surface receptor signaling pathway"/>
    <property type="evidence" value="ECO:0007669"/>
    <property type="project" value="TreeGrafter"/>
</dbReference>
<reference evidence="4" key="2">
    <citation type="submission" date="2025-09" db="UniProtKB">
        <authorList>
            <consortium name="Ensembl"/>
        </authorList>
    </citation>
    <scope>IDENTIFICATION</scope>
</reference>
<dbReference type="Proteomes" id="UP000694427">
    <property type="component" value="Unplaced"/>
</dbReference>
<dbReference type="AlphaFoldDB" id="A0A8C1FUV6"/>
<proteinExistence type="predicted"/>
<dbReference type="InterPro" id="IPR013106">
    <property type="entry name" value="Ig_V-set"/>
</dbReference>
<dbReference type="Pfam" id="PF07686">
    <property type="entry name" value="V-set"/>
    <property type="match status" value="1"/>
</dbReference>
<organism evidence="4 5">
    <name type="scientific">Cyprinus carpio</name>
    <name type="common">Common carp</name>
    <dbReference type="NCBI Taxonomy" id="7962"/>
    <lineage>
        <taxon>Eukaryota</taxon>
        <taxon>Metazoa</taxon>
        <taxon>Chordata</taxon>
        <taxon>Craniata</taxon>
        <taxon>Vertebrata</taxon>
        <taxon>Euteleostomi</taxon>
        <taxon>Actinopterygii</taxon>
        <taxon>Neopterygii</taxon>
        <taxon>Teleostei</taxon>
        <taxon>Ostariophysi</taxon>
        <taxon>Cypriniformes</taxon>
        <taxon>Cyprinidae</taxon>
        <taxon>Cyprininae</taxon>
        <taxon>Cyprinus</taxon>
    </lineage>
</organism>
<dbReference type="SUPFAM" id="SSF48726">
    <property type="entry name" value="Immunoglobulin"/>
    <property type="match status" value="1"/>
</dbReference>
<evidence type="ECO:0000313" key="5">
    <source>
        <dbReference type="Proteomes" id="UP000694427"/>
    </source>
</evidence>
<dbReference type="PROSITE" id="PS50835">
    <property type="entry name" value="IG_LIKE"/>
    <property type="match status" value="1"/>
</dbReference>
<dbReference type="SMART" id="SM00406">
    <property type="entry name" value="IGv"/>
    <property type="match status" value="1"/>
</dbReference>
<keyword evidence="5" id="KW-1185">Reference proteome</keyword>
<dbReference type="InterPro" id="IPR036179">
    <property type="entry name" value="Ig-like_dom_sf"/>
</dbReference>
<dbReference type="Ensembl" id="ENSCCRT00010000002.1">
    <property type="protein sequence ID" value="ENSCCRP00010000002.1"/>
    <property type="gene ID" value="ENSCCRG00010000002.1"/>
</dbReference>
<feature type="domain" description="Ig-like" evidence="3">
    <location>
        <begin position="1"/>
        <end position="102"/>
    </location>
</feature>
<accession>A0A8C1FUV6</accession>
<evidence type="ECO:0000313" key="4">
    <source>
        <dbReference type="Ensembl" id="ENSCCRP00010000002.1"/>
    </source>
</evidence>
<evidence type="ECO:0000256" key="1">
    <source>
        <dbReference type="ARBA" id="ARBA00022729"/>
    </source>
</evidence>
<evidence type="ECO:0000259" key="3">
    <source>
        <dbReference type="PROSITE" id="PS50835"/>
    </source>
</evidence>
<dbReference type="Gene3D" id="2.60.40.10">
    <property type="entry name" value="Immunoglobulins"/>
    <property type="match status" value="1"/>
</dbReference>
<dbReference type="PANTHER" id="PTHR23268:SF102">
    <property type="entry name" value="IMMUNOGLOBULIN V-SET DOMAIN-CONTAINING PROTEIN"/>
    <property type="match status" value="1"/>
</dbReference>
<dbReference type="InterPro" id="IPR007110">
    <property type="entry name" value="Ig-like_dom"/>
</dbReference>
<dbReference type="SMART" id="SM00409">
    <property type="entry name" value="IG"/>
    <property type="match status" value="1"/>
</dbReference>
<dbReference type="InterPro" id="IPR050413">
    <property type="entry name" value="TCR_beta_variable"/>
</dbReference>
<dbReference type="InterPro" id="IPR013783">
    <property type="entry name" value="Ig-like_fold"/>
</dbReference>
<protein>
    <recommendedName>
        <fullName evidence="3">Ig-like domain-containing protein</fullName>
    </recommendedName>
</protein>
<reference evidence="4" key="1">
    <citation type="submission" date="2025-08" db="UniProtKB">
        <authorList>
            <consortium name="Ensembl"/>
        </authorList>
    </citation>
    <scope>IDENTIFICATION</scope>
</reference>
<keyword evidence="1" id="KW-0732">Signal</keyword>
<dbReference type="GO" id="GO:0005886">
    <property type="term" value="C:plasma membrane"/>
    <property type="evidence" value="ECO:0007669"/>
    <property type="project" value="TreeGrafter"/>
</dbReference>
<sequence length="103" mass="11905">TVLQTPDNLVKNQDESAVIICTHNIPNYYRILWYKQSPDMLGFKLMGYLNYDNENKELEFEKKIKLDGDGQNNGTLIISNLMQNDSAVYFCAAYYTVLRILSV</sequence>
<dbReference type="PANTHER" id="PTHR23268">
    <property type="entry name" value="T-CELL RECEPTOR BETA CHAIN"/>
    <property type="match status" value="1"/>
</dbReference>
<evidence type="ECO:0000256" key="2">
    <source>
        <dbReference type="ARBA" id="ARBA00022859"/>
    </source>
</evidence>
<dbReference type="GO" id="GO:0002376">
    <property type="term" value="P:immune system process"/>
    <property type="evidence" value="ECO:0007669"/>
    <property type="project" value="UniProtKB-KW"/>
</dbReference>
<dbReference type="InterPro" id="IPR003599">
    <property type="entry name" value="Ig_sub"/>
</dbReference>
<name>A0A8C1FUV6_CYPCA</name>
<keyword evidence="2" id="KW-0391">Immunity</keyword>